<dbReference type="GeneID" id="26837445"/>
<evidence type="ECO:0000259" key="4">
    <source>
        <dbReference type="PROSITE" id="PS51180"/>
    </source>
</evidence>
<dbReference type="PANTHER" id="PTHR23030">
    <property type="entry name" value="PCD6 INTERACTING PROTEIN-RELATED"/>
    <property type="match status" value="1"/>
</dbReference>
<dbReference type="EMBL" id="LMYN01000005">
    <property type="protein sequence ID" value="KSA03801.1"/>
    <property type="molecule type" value="Genomic_DNA"/>
</dbReference>
<dbReference type="CDD" id="cd09241">
    <property type="entry name" value="BRO1_ScRim20-like"/>
    <property type="match status" value="1"/>
</dbReference>
<gene>
    <name evidence="5" type="ORF">AC631_00436</name>
</gene>
<dbReference type="InterPro" id="IPR025304">
    <property type="entry name" value="ALIX_V_dom"/>
</dbReference>
<dbReference type="Gene3D" id="1.25.40.280">
    <property type="entry name" value="alix/aip1 like domains"/>
    <property type="match status" value="1"/>
</dbReference>
<dbReference type="InterPro" id="IPR004328">
    <property type="entry name" value="BRO1_dom"/>
</dbReference>
<evidence type="ECO:0000256" key="3">
    <source>
        <dbReference type="SAM" id="MobiDB-lite"/>
    </source>
</evidence>
<feature type="region of interest" description="Disordered" evidence="3">
    <location>
        <begin position="737"/>
        <end position="766"/>
    </location>
</feature>
<evidence type="ECO:0000256" key="2">
    <source>
        <dbReference type="SAM" id="Coils"/>
    </source>
</evidence>
<dbReference type="GO" id="GO:0005768">
    <property type="term" value="C:endosome"/>
    <property type="evidence" value="ECO:0007669"/>
    <property type="project" value="TreeGrafter"/>
</dbReference>
<comment type="caution">
    <text evidence="5">The sequence shown here is derived from an EMBL/GenBank/DDBJ whole genome shotgun (WGS) entry which is preliminary data.</text>
</comment>
<proteinExistence type="inferred from homology"/>
<dbReference type="SMART" id="SM01041">
    <property type="entry name" value="BRO1"/>
    <property type="match status" value="1"/>
</dbReference>
<keyword evidence="2" id="KW-0175">Coiled coil</keyword>
<name>A0A0V1Q5S5_9ASCO</name>
<dbReference type="OrthoDB" id="64867at2759"/>
<sequence length="766" mass="88717">MNTNLLYIPYRETDTINLGNELRNIIKKEYFQPSSKFDKDLQTITDLRNSISNLQNEQVKNNDELVSIQYYHQLSNVIKKFPDECVEFCWYGTLGYGRSGPTRSRSLKIEQLNILYQLGSYFSQAALKESRYTDEGLKKSCSYLQSAAGCFDKMISQVQKENEKETGMIRIPKDLQPETLLFLKSLMIAQAQETIWQKSLASGMKDSVIARLSIQTSEYYSTAAKYGNSSEFIKLEWINHVTVKQYHFKAAAHYRISILNHESFKYGEQVANLQVALGSCESAFKKKKYVNDFVVEDLQGLTETIKTTLRVAEKDNDLVYLKPVPKESDLPPISGATLVKSILPQTIESSSESNILFKELLPYLIVQVGQAYRERQDTFIRELFIDPIQSLNKMMYKFITERNLPASIDTIQKPENLPESIIQHSQEIISYGGTKLIEDSLNEIAKLTLESRHILEGCQERLKIEADEDDIMRERQGSQRWARLKSSEASAELISKINKMETYLDQAKEGDQFIISQYREIEQYLQLYCGGYKELIQFIPNSTYVKLNTKINEIIMQLRDLINEVGRIENQRKQFLTRIEIKARNNNILPSIIDSFKKKQYKLYEEGSVIDERSFEDVYERHITMFNSDLRFLEDLKHAQIALEGSIDDLNQKFESEYQQTNNESQYKRQEVLQTLENVYTKYLELISNLNEGSKFYSDFITKSNSVLKECDEYVYHRRVEGRELELFLNNQSVPAKSLDSGQLTPTFPSESMGGTWDPNQGIKFG</sequence>
<keyword evidence="6" id="KW-1185">Reference proteome</keyword>
<feature type="compositionally biased region" description="Polar residues" evidence="3">
    <location>
        <begin position="737"/>
        <end position="750"/>
    </location>
</feature>
<accession>A0A0V1Q5S5</accession>
<dbReference type="Pfam" id="PF03097">
    <property type="entry name" value="BRO1"/>
    <property type="match status" value="1"/>
</dbReference>
<dbReference type="PANTHER" id="PTHR23030:SF39">
    <property type="entry name" value="PROGRAMMED CELL DEATH 6-INTERACTING PROTEIN"/>
    <property type="match status" value="1"/>
</dbReference>
<feature type="domain" description="BRO1" evidence="4">
    <location>
        <begin position="4"/>
        <end position="395"/>
    </location>
</feature>
<feature type="coiled-coil region" evidence="2">
    <location>
        <begin position="544"/>
        <end position="578"/>
    </location>
</feature>
<dbReference type="InterPro" id="IPR038499">
    <property type="entry name" value="BRO1_sf"/>
</dbReference>
<dbReference type="PROSITE" id="PS51180">
    <property type="entry name" value="BRO1"/>
    <property type="match status" value="1"/>
</dbReference>
<dbReference type="Gene3D" id="1.20.120.560">
    <property type="entry name" value="alix/aip1 in complex with the ypdl late domain"/>
    <property type="match status" value="1"/>
</dbReference>
<reference evidence="5 6" key="1">
    <citation type="submission" date="2015-11" db="EMBL/GenBank/DDBJ databases">
        <title>The genome of Debaryomyces fabryi.</title>
        <authorList>
            <person name="Tafer H."/>
            <person name="Lopandic K."/>
        </authorList>
    </citation>
    <scope>NUCLEOTIDE SEQUENCE [LARGE SCALE GENOMIC DNA]</scope>
    <source>
        <strain evidence="5 6">CBS 789</strain>
    </source>
</reference>
<organism evidence="5 6">
    <name type="scientific">Debaryomyces fabryi</name>
    <dbReference type="NCBI Taxonomy" id="58627"/>
    <lineage>
        <taxon>Eukaryota</taxon>
        <taxon>Fungi</taxon>
        <taxon>Dikarya</taxon>
        <taxon>Ascomycota</taxon>
        <taxon>Saccharomycotina</taxon>
        <taxon>Pichiomycetes</taxon>
        <taxon>Debaryomycetaceae</taxon>
        <taxon>Debaryomyces</taxon>
    </lineage>
</organism>
<evidence type="ECO:0000313" key="5">
    <source>
        <dbReference type="EMBL" id="KSA03801.1"/>
    </source>
</evidence>
<dbReference type="Gene3D" id="1.20.140.50">
    <property type="entry name" value="alix/aip1 like domains"/>
    <property type="match status" value="1"/>
</dbReference>
<dbReference type="CDD" id="cd08915">
    <property type="entry name" value="V_Alix_like"/>
    <property type="match status" value="1"/>
</dbReference>
<comment type="similarity">
    <text evidence="1">Belongs to the palA/RIM20 family.</text>
</comment>
<evidence type="ECO:0000256" key="1">
    <source>
        <dbReference type="ARBA" id="ARBA00038154"/>
    </source>
</evidence>
<dbReference type="Pfam" id="PF13949">
    <property type="entry name" value="ALIX_LYPXL_bnd"/>
    <property type="match status" value="1"/>
</dbReference>
<protein>
    <submittedName>
        <fullName evidence="5">pH-response regulator protein palA/RIM20</fullName>
    </submittedName>
</protein>
<dbReference type="AlphaFoldDB" id="A0A0V1Q5S5"/>
<dbReference type="Proteomes" id="UP000054251">
    <property type="component" value="Unassembled WGS sequence"/>
</dbReference>
<dbReference type="RefSeq" id="XP_015469903.1">
    <property type="nucleotide sequence ID" value="XM_015609266.1"/>
</dbReference>
<evidence type="ECO:0000313" key="6">
    <source>
        <dbReference type="Proteomes" id="UP000054251"/>
    </source>
</evidence>